<protein>
    <submittedName>
        <fullName evidence="2">DUF3108 domain-containing protein</fullName>
    </submittedName>
</protein>
<evidence type="ECO:0000313" key="2">
    <source>
        <dbReference type="EMBL" id="QPJ65730.1"/>
    </source>
</evidence>
<gene>
    <name evidence="2" type="ORF">G3M78_10140</name>
</gene>
<name>A0A7T0G3T2_9BACT</name>
<feature type="chain" id="PRO_5032513514" evidence="1">
    <location>
        <begin position="27"/>
        <end position="303"/>
    </location>
</feature>
<proteinExistence type="predicted"/>
<keyword evidence="1" id="KW-0732">Signal</keyword>
<reference evidence="3" key="1">
    <citation type="submission" date="2020-02" db="EMBL/GenBank/DDBJ databases">
        <title>Genomic and physiological characterization of two novel Nitrospinaceae genera.</title>
        <authorList>
            <person name="Mueller A.J."/>
            <person name="Jung M.-Y."/>
            <person name="Strachan C.R."/>
            <person name="Herbold C.W."/>
            <person name="Kirkegaard R.H."/>
            <person name="Daims H."/>
        </authorList>
    </citation>
    <scope>NUCLEOTIDE SEQUENCE [LARGE SCALE GENOMIC DNA]</scope>
</reference>
<sequence length="303" mass="35090">MNKLSVRKFTPLFLLLHFFIGTTALADPLLTAPTDPKPPLRIGEYDGYQASGDIRRFKNEQLLIDISFLWFENAATARVELRENEDGSFTASLEAETKGFVGFFTAYRRHFYQAQFNVVDNGKRFRSRKFVRQVTIGGSVEKTVNFLDYNSRLNKWYKMSDDEVIEKGSREIPEGVQFDDILAAFYNFRNNAYGEIRKDSDYVINTIPEKNTAQFKVHIMNAEEEAALRKLQQRPLQDELALKVIIPPEIFKTTHGELTFWSSKHLIPVETTVEDYILLGDLHAVLKERKILQPVKSLQRQRD</sequence>
<feature type="signal peptide" evidence="1">
    <location>
        <begin position="1"/>
        <end position="26"/>
    </location>
</feature>
<dbReference type="AlphaFoldDB" id="A0A7T0G3T2"/>
<evidence type="ECO:0000256" key="1">
    <source>
        <dbReference type="SAM" id="SignalP"/>
    </source>
</evidence>
<dbReference type="EMBL" id="CP048620">
    <property type="protein sequence ID" value="QPJ65730.1"/>
    <property type="molecule type" value="Genomic_DNA"/>
</dbReference>
<accession>A0A7T0G3T2</accession>
<evidence type="ECO:0000313" key="3">
    <source>
        <dbReference type="Proteomes" id="UP000594464"/>
    </source>
</evidence>
<organism evidence="2 3">
    <name type="scientific">Candidatus Nitrohelix vancouverensis</name>
    <dbReference type="NCBI Taxonomy" id="2705534"/>
    <lineage>
        <taxon>Bacteria</taxon>
        <taxon>Pseudomonadati</taxon>
        <taxon>Nitrospinota/Tectimicrobiota group</taxon>
        <taxon>Nitrospinota</taxon>
        <taxon>Nitrospinia</taxon>
        <taxon>Nitrospinales</taxon>
        <taxon>Nitrospinaceae</taxon>
        <taxon>Candidatus Nitrohelix</taxon>
    </lineage>
</organism>
<dbReference type="Proteomes" id="UP000594464">
    <property type="component" value="Chromosome"/>
</dbReference>
<dbReference type="KEGG" id="nva:G3M78_10140"/>